<reference evidence="1" key="1">
    <citation type="submission" date="2023-07" db="EMBL/GenBank/DDBJ databases">
        <title>Sorghum-associated microbial communities from plants grown in Nebraska, USA.</title>
        <authorList>
            <person name="Schachtman D."/>
        </authorList>
    </citation>
    <scope>NUCLEOTIDE SEQUENCE</scope>
    <source>
        <strain evidence="1">DS2360</strain>
    </source>
</reference>
<dbReference type="AlphaFoldDB" id="A0AAE4C2P5"/>
<evidence type="ECO:0000313" key="1">
    <source>
        <dbReference type="EMBL" id="MDR6527761.1"/>
    </source>
</evidence>
<comment type="caution">
    <text evidence="1">The sequence shown here is derived from an EMBL/GenBank/DDBJ whole genome shotgun (WGS) entry which is preliminary data.</text>
</comment>
<accession>A0AAE4C2P5</accession>
<protein>
    <submittedName>
        <fullName evidence="1">Uncharacterized protein</fullName>
    </submittedName>
</protein>
<dbReference type="EMBL" id="JAVDQY010000003">
    <property type="protein sequence ID" value="MDR6527761.1"/>
    <property type="molecule type" value="Genomic_DNA"/>
</dbReference>
<proteinExistence type="predicted"/>
<evidence type="ECO:0000313" key="2">
    <source>
        <dbReference type="Proteomes" id="UP001184861"/>
    </source>
</evidence>
<name>A0AAE4C2P5_9FLAO</name>
<gene>
    <name evidence="1" type="ORF">J2787_003153</name>
</gene>
<organism evidence="1 2">
    <name type="scientific">Chryseobacterium rhizosphaerae</name>
    <dbReference type="NCBI Taxonomy" id="395937"/>
    <lineage>
        <taxon>Bacteria</taxon>
        <taxon>Pseudomonadati</taxon>
        <taxon>Bacteroidota</taxon>
        <taxon>Flavobacteriia</taxon>
        <taxon>Flavobacteriales</taxon>
        <taxon>Weeksellaceae</taxon>
        <taxon>Chryseobacterium group</taxon>
        <taxon>Chryseobacterium</taxon>
    </lineage>
</organism>
<sequence length="47" mass="5518">MTNCKILLKQVIIEFIKVSVIQYLGIEQTLMEETTLIFEFIKNKISL</sequence>
<dbReference type="Proteomes" id="UP001184861">
    <property type="component" value="Unassembled WGS sequence"/>
</dbReference>